<name>A0A8K0QX68_9PLEO</name>
<protein>
    <submittedName>
        <fullName evidence="1">Uncharacterized protein</fullName>
    </submittedName>
</protein>
<dbReference type="OrthoDB" id="10362106at2759"/>
<proteinExistence type="predicted"/>
<keyword evidence="2" id="KW-1185">Reference proteome</keyword>
<dbReference type="EMBL" id="JAGMVJ010000020">
    <property type="protein sequence ID" value="KAH7075267.1"/>
    <property type="molecule type" value="Genomic_DNA"/>
</dbReference>
<comment type="caution">
    <text evidence="1">The sequence shown here is derived from an EMBL/GenBank/DDBJ whole genome shotgun (WGS) entry which is preliminary data.</text>
</comment>
<dbReference type="Proteomes" id="UP000813461">
    <property type="component" value="Unassembled WGS sequence"/>
</dbReference>
<sequence>MRPCMPRLITATSRPPSTLKAAPSLALVLASPSAQPTPTSPPSRSILESFLQEIPNNQLPQDDKATEQILLTCPQCSFIETRDPGYSEAAPICAKCMRHFKKYEKMTTRRRNELTSFPCFLEEHNALRDRLKMQDEEREGTYSHGSLGRIFEAISGSSKTGDGSI</sequence>
<reference evidence="1" key="1">
    <citation type="journal article" date="2021" name="Nat. Commun.">
        <title>Genetic determinants of endophytism in the Arabidopsis root mycobiome.</title>
        <authorList>
            <person name="Mesny F."/>
            <person name="Miyauchi S."/>
            <person name="Thiergart T."/>
            <person name="Pickel B."/>
            <person name="Atanasova L."/>
            <person name="Karlsson M."/>
            <person name="Huettel B."/>
            <person name="Barry K.W."/>
            <person name="Haridas S."/>
            <person name="Chen C."/>
            <person name="Bauer D."/>
            <person name="Andreopoulos W."/>
            <person name="Pangilinan J."/>
            <person name="LaButti K."/>
            <person name="Riley R."/>
            <person name="Lipzen A."/>
            <person name="Clum A."/>
            <person name="Drula E."/>
            <person name="Henrissat B."/>
            <person name="Kohler A."/>
            <person name="Grigoriev I.V."/>
            <person name="Martin F.M."/>
            <person name="Hacquard S."/>
        </authorList>
    </citation>
    <scope>NUCLEOTIDE SEQUENCE</scope>
    <source>
        <strain evidence="1">MPI-SDFR-AT-0120</strain>
    </source>
</reference>
<gene>
    <name evidence="1" type="ORF">FB567DRAFT_610883</name>
</gene>
<accession>A0A8K0QX68</accession>
<dbReference type="AlphaFoldDB" id="A0A8K0QX68"/>
<evidence type="ECO:0000313" key="1">
    <source>
        <dbReference type="EMBL" id="KAH7075267.1"/>
    </source>
</evidence>
<organism evidence="1 2">
    <name type="scientific">Paraphoma chrysanthemicola</name>
    <dbReference type="NCBI Taxonomy" id="798071"/>
    <lineage>
        <taxon>Eukaryota</taxon>
        <taxon>Fungi</taxon>
        <taxon>Dikarya</taxon>
        <taxon>Ascomycota</taxon>
        <taxon>Pezizomycotina</taxon>
        <taxon>Dothideomycetes</taxon>
        <taxon>Pleosporomycetidae</taxon>
        <taxon>Pleosporales</taxon>
        <taxon>Pleosporineae</taxon>
        <taxon>Phaeosphaeriaceae</taxon>
        <taxon>Paraphoma</taxon>
    </lineage>
</organism>
<evidence type="ECO:0000313" key="2">
    <source>
        <dbReference type="Proteomes" id="UP000813461"/>
    </source>
</evidence>